<dbReference type="PANTHER" id="PTHR47977">
    <property type="entry name" value="RAS-RELATED PROTEIN RAB"/>
    <property type="match status" value="1"/>
</dbReference>
<sequence length="237" mass="26366">MDRPTRFDYQAKIICIGNSGVGKSSLALRFCNDEFSPSFISTIGVDFKYRIVNIDGYKIRLLLWDTAGQERYRTITQVYYRGSQGVLLVYDVADYSSFEGIRKWVDDLKDQGVGDPTRVPRLLVGNKIDTTGRAVSTEQGRKLAEEIGALFCETSAKNSEGVVAAFTMLAREIRMRQLEFDSNSRFAATGIGEARPSFNPGNGTIIVRKPAPKSSGRCCSSEQCVGYTEEVVRPQQK</sequence>
<dbReference type="GO" id="GO:0003924">
    <property type="term" value="F:GTPase activity"/>
    <property type="evidence" value="ECO:0007669"/>
    <property type="project" value="InterPro"/>
</dbReference>
<dbReference type="InterPro" id="IPR001806">
    <property type="entry name" value="Small_GTPase"/>
</dbReference>
<dbReference type="EMBL" id="JAACJO010000007">
    <property type="protein sequence ID" value="KAF5356218.1"/>
    <property type="molecule type" value="Genomic_DNA"/>
</dbReference>
<dbReference type="Proteomes" id="UP000559027">
    <property type="component" value="Unassembled WGS sequence"/>
</dbReference>
<dbReference type="AlphaFoldDB" id="A0A8H5G0W8"/>
<dbReference type="GO" id="GO:0005525">
    <property type="term" value="F:GTP binding"/>
    <property type="evidence" value="ECO:0007669"/>
    <property type="project" value="UniProtKB-KW"/>
</dbReference>
<dbReference type="SMART" id="SM00176">
    <property type="entry name" value="RAN"/>
    <property type="match status" value="1"/>
</dbReference>
<organism evidence="4 5">
    <name type="scientific">Leucocoprinus leucothites</name>
    <dbReference type="NCBI Taxonomy" id="201217"/>
    <lineage>
        <taxon>Eukaryota</taxon>
        <taxon>Fungi</taxon>
        <taxon>Dikarya</taxon>
        <taxon>Basidiomycota</taxon>
        <taxon>Agaricomycotina</taxon>
        <taxon>Agaricomycetes</taxon>
        <taxon>Agaricomycetidae</taxon>
        <taxon>Agaricales</taxon>
        <taxon>Agaricineae</taxon>
        <taxon>Agaricaceae</taxon>
        <taxon>Leucocoprinus</taxon>
    </lineage>
</organism>
<dbReference type="SMART" id="SM00175">
    <property type="entry name" value="RAB"/>
    <property type="match status" value="1"/>
</dbReference>
<proteinExistence type="predicted"/>
<dbReference type="NCBIfam" id="TIGR00231">
    <property type="entry name" value="small_GTP"/>
    <property type="match status" value="1"/>
</dbReference>
<keyword evidence="3" id="KW-0449">Lipoprotein</keyword>
<dbReference type="SMART" id="SM00173">
    <property type="entry name" value="RAS"/>
    <property type="match status" value="1"/>
</dbReference>
<dbReference type="CDD" id="cd00154">
    <property type="entry name" value="Rab"/>
    <property type="match status" value="1"/>
</dbReference>
<protein>
    <submittedName>
        <fullName evidence="4">Uncharacterized protein</fullName>
    </submittedName>
</protein>
<dbReference type="PROSITE" id="PS51420">
    <property type="entry name" value="RHO"/>
    <property type="match status" value="1"/>
</dbReference>
<dbReference type="Gene3D" id="3.40.50.300">
    <property type="entry name" value="P-loop containing nucleotide triphosphate hydrolases"/>
    <property type="match status" value="1"/>
</dbReference>
<name>A0A8H5G0W8_9AGAR</name>
<dbReference type="SUPFAM" id="SSF52540">
    <property type="entry name" value="P-loop containing nucleoside triphosphate hydrolases"/>
    <property type="match status" value="1"/>
</dbReference>
<evidence type="ECO:0000313" key="5">
    <source>
        <dbReference type="Proteomes" id="UP000559027"/>
    </source>
</evidence>
<evidence type="ECO:0000256" key="1">
    <source>
        <dbReference type="ARBA" id="ARBA00022741"/>
    </source>
</evidence>
<evidence type="ECO:0000256" key="2">
    <source>
        <dbReference type="ARBA" id="ARBA00023134"/>
    </source>
</evidence>
<dbReference type="Pfam" id="PF00071">
    <property type="entry name" value="Ras"/>
    <property type="match status" value="1"/>
</dbReference>
<dbReference type="InterPro" id="IPR005225">
    <property type="entry name" value="Small_GTP-bd"/>
</dbReference>
<accession>A0A8H5G0W8</accession>
<keyword evidence="2" id="KW-0342">GTP-binding</keyword>
<keyword evidence="5" id="KW-1185">Reference proteome</keyword>
<dbReference type="FunFam" id="3.40.50.300:FF:001129">
    <property type="entry name" value="ras-related protein Rab-44 isoform X2"/>
    <property type="match status" value="1"/>
</dbReference>
<dbReference type="InterPro" id="IPR027417">
    <property type="entry name" value="P-loop_NTPase"/>
</dbReference>
<keyword evidence="1" id="KW-0547">Nucleotide-binding</keyword>
<dbReference type="PROSITE" id="PS51419">
    <property type="entry name" value="RAB"/>
    <property type="match status" value="1"/>
</dbReference>
<dbReference type="InterPro" id="IPR050227">
    <property type="entry name" value="Rab"/>
</dbReference>
<dbReference type="OrthoDB" id="9989112at2759"/>
<reference evidence="4 5" key="1">
    <citation type="journal article" date="2020" name="ISME J.">
        <title>Uncovering the hidden diversity of litter-decomposition mechanisms in mushroom-forming fungi.</title>
        <authorList>
            <person name="Floudas D."/>
            <person name="Bentzer J."/>
            <person name="Ahren D."/>
            <person name="Johansson T."/>
            <person name="Persson P."/>
            <person name="Tunlid A."/>
        </authorList>
    </citation>
    <scope>NUCLEOTIDE SEQUENCE [LARGE SCALE GENOMIC DNA]</scope>
    <source>
        <strain evidence="4 5">CBS 146.42</strain>
    </source>
</reference>
<comment type="caution">
    <text evidence="4">The sequence shown here is derived from an EMBL/GenBank/DDBJ whole genome shotgun (WGS) entry which is preliminary data.</text>
</comment>
<gene>
    <name evidence="4" type="ORF">D9756_004325</name>
</gene>
<dbReference type="SMART" id="SM00174">
    <property type="entry name" value="RHO"/>
    <property type="match status" value="1"/>
</dbReference>
<evidence type="ECO:0000313" key="4">
    <source>
        <dbReference type="EMBL" id="KAF5356218.1"/>
    </source>
</evidence>
<evidence type="ECO:0000256" key="3">
    <source>
        <dbReference type="ARBA" id="ARBA00023288"/>
    </source>
</evidence>
<dbReference type="PRINTS" id="PR00449">
    <property type="entry name" value="RASTRNSFRMNG"/>
</dbReference>
<dbReference type="PROSITE" id="PS51421">
    <property type="entry name" value="RAS"/>
    <property type="match status" value="1"/>
</dbReference>